<evidence type="ECO:0000256" key="1">
    <source>
        <dbReference type="SAM" id="Phobius"/>
    </source>
</evidence>
<organism evidence="2">
    <name type="scientific">Marseillevirus LCMAC103</name>
    <dbReference type="NCBI Taxonomy" id="2506604"/>
    <lineage>
        <taxon>Viruses</taxon>
        <taxon>Varidnaviria</taxon>
        <taxon>Bamfordvirae</taxon>
        <taxon>Nucleocytoviricota</taxon>
        <taxon>Megaviricetes</taxon>
        <taxon>Pimascovirales</taxon>
        <taxon>Pimascovirales incertae sedis</taxon>
        <taxon>Marseilleviridae</taxon>
    </lineage>
</organism>
<name>A0A481YVX4_9VIRU</name>
<keyword evidence="1" id="KW-0812">Transmembrane</keyword>
<sequence>MYSTGTEIFPGKGAGYFRPQLQMKDPLDAASKNVGTTMRVSASTVYPAVAFLVLFAAAYLALFFANPRVVQKKDVDGQRSGTACHRLVALWSAGVALSATVLWLCVKLNRGQKK</sequence>
<reference evidence="2" key="1">
    <citation type="journal article" date="2019" name="MBio">
        <title>Virus Genomes from Deep Sea Sediments Expand the Ocean Megavirome and Support Independent Origins of Viral Gigantism.</title>
        <authorList>
            <person name="Backstrom D."/>
            <person name="Yutin N."/>
            <person name="Jorgensen S.L."/>
            <person name="Dharamshi J."/>
            <person name="Homa F."/>
            <person name="Zaremba-Niedwiedzka K."/>
            <person name="Spang A."/>
            <person name="Wolf Y.I."/>
            <person name="Koonin E.V."/>
            <person name="Ettema T.J."/>
        </authorList>
    </citation>
    <scope>NUCLEOTIDE SEQUENCE</scope>
</reference>
<accession>A0A481YVX4</accession>
<dbReference type="EMBL" id="MK500341">
    <property type="protein sequence ID" value="QBK87051.1"/>
    <property type="molecule type" value="Genomic_DNA"/>
</dbReference>
<evidence type="ECO:0000313" key="2">
    <source>
        <dbReference type="EMBL" id="QBK87051.1"/>
    </source>
</evidence>
<proteinExistence type="predicted"/>
<feature type="transmembrane region" description="Helical" evidence="1">
    <location>
        <begin position="85"/>
        <end position="106"/>
    </location>
</feature>
<protein>
    <submittedName>
        <fullName evidence="2">Membrane protein</fullName>
    </submittedName>
</protein>
<keyword evidence="1" id="KW-1133">Transmembrane helix</keyword>
<feature type="transmembrane region" description="Helical" evidence="1">
    <location>
        <begin position="45"/>
        <end position="65"/>
    </location>
</feature>
<gene>
    <name evidence="2" type="ORF">LCMAC103_03950</name>
</gene>
<keyword evidence="1" id="KW-0472">Membrane</keyword>